<evidence type="ECO:0000313" key="2">
    <source>
        <dbReference type="Proteomes" id="UP000236248"/>
    </source>
</evidence>
<proteinExistence type="predicted"/>
<accession>A0A2K5ARJ7</accession>
<name>A0A2K5ARJ7_9ARCH</name>
<reference evidence="2" key="1">
    <citation type="submission" date="2018-01" db="EMBL/GenBank/DDBJ databases">
        <authorList>
            <person name="Kerou L M."/>
        </authorList>
    </citation>
    <scope>NUCLEOTIDE SEQUENCE [LARGE SCALE GENOMIC DNA]</scope>
    <source>
        <strain evidence="2">SCU2</strain>
    </source>
</reference>
<dbReference type="EMBL" id="LT981265">
    <property type="protein sequence ID" value="SPC34257.1"/>
    <property type="molecule type" value="Genomic_DNA"/>
</dbReference>
<protein>
    <submittedName>
        <fullName evidence="1">Uncharacterized protein</fullName>
    </submittedName>
</protein>
<organism evidence="1 2">
    <name type="scientific">Candidatus Nitrosocaldus cavascurensis</name>
    <dbReference type="NCBI Taxonomy" id="2058097"/>
    <lineage>
        <taxon>Archaea</taxon>
        <taxon>Nitrososphaerota</taxon>
        <taxon>Nitrososphaeria</taxon>
        <taxon>Candidatus Nitrosocaldales</taxon>
        <taxon>Candidatus Nitrosocaldaceae</taxon>
        <taxon>Candidatus Nitrosocaldus</taxon>
    </lineage>
</organism>
<dbReference type="GeneID" id="41595102"/>
<gene>
    <name evidence="1" type="ORF">NCAV_1080</name>
</gene>
<dbReference type="KEGG" id="ncv:NCAV_1080"/>
<dbReference type="Proteomes" id="UP000236248">
    <property type="component" value="Chromosome NCAV"/>
</dbReference>
<sequence>MHNSKRIDLRYLKDLRCVDCESYRGYMSFYAVFWNSLMIKEPIPLCSKCAREFIKFVDKNSNGKYKVLDIGMIN</sequence>
<evidence type="ECO:0000313" key="1">
    <source>
        <dbReference type="EMBL" id="SPC34257.1"/>
    </source>
</evidence>
<dbReference type="AlphaFoldDB" id="A0A2K5ARJ7"/>
<keyword evidence="2" id="KW-1185">Reference proteome</keyword>
<dbReference type="RefSeq" id="WP_103287048.1">
    <property type="nucleotide sequence ID" value="NZ_LT981265.1"/>
</dbReference>